<dbReference type="EMBL" id="VEVO01000914">
    <property type="protein sequence ID" value="KAF0021940.1"/>
    <property type="molecule type" value="Genomic_DNA"/>
</dbReference>
<evidence type="ECO:0000313" key="1">
    <source>
        <dbReference type="EMBL" id="KAF0021940.1"/>
    </source>
</evidence>
<reference evidence="1 2" key="1">
    <citation type="submission" date="2019-06" db="EMBL/GenBank/DDBJ databases">
        <title>Draft genomes of female and male turbot (Scophthalmus maximus).</title>
        <authorList>
            <person name="Xu H."/>
            <person name="Xu X.-W."/>
            <person name="Shao C."/>
            <person name="Chen S."/>
        </authorList>
    </citation>
    <scope>NUCLEOTIDE SEQUENCE [LARGE SCALE GENOMIC DNA]</scope>
    <source>
        <strain evidence="1">Ysfricsl-2016a</strain>
        <tissue evidence="1">Blood</tissue>
    </source>
</reference>
<accession>A0A6A4RRE1</accession>
<protein>
    <submittedName>
        <fullName evidence="1">Uncharacterized protein</fullName>
    </submittedName>
</protein>
<name>A0A6A4RRE1_SCOMX</name>
<organism evidence="1 2">
    <name type="scientific">Scophthalmus maximus</name>
    <name type="common">Turbot</name>
    <name type="synonym">Psetta maxima</name>
    <dbReference type="NCBI Taxonomy" id="52904"/>
    <lineage>
        <taxon>Eukaryota</taxon>
        <taxon>Metazoa</taxon>
        <taxon>Chordata</taxon>
        <taxon>Craniata</taxon>
        <taxon>Vertebrata</taxon>
        <taxon>Euteleostomi</taxon>
        <taxon>Actinopterygii</taxon>
        <taxon>Neopterygii</taxon>
        <taxon>Teleostei</taxon>
        <taxon>Neoteleostei</taxon>
        <taxon>Acanthomorphata</taxon>
        <taxon>Carangaria</taxon>
        <taxon>Pleuronectiformes</taxon>
        <taxon>Pleuronectoidei</taxon>
        <taxon>Scophthalmidae</taxon>
        <taxon>Scophthalmus</taxon>
    </lineage>
</organism>
<comment type="caution">
    <text evidence="1">The sequence shown here is derived from an EMBL/GenBank/DDBJ whole genome shotgun (WGS) entry which is preliminary data.</text>
</comment>
<dbReference type="AlphaFoldDB" id="A0A6A4RRE1"/>
<gene>
    <name evidence="1" type="ORF">F2P81_025808</name>
</gene>
<sequence length="153" mass="16881">MLTILPQADSVSNVMDKSSCTLSEQRSFAYLCSTCPSPSSYLRMCKVFTQKLTVCCVQVEQLMSSEDKASASELHQQEVEQDVELLPLIFSPSQVEQLMSSEELASTSELQQQGVELLPLSFSPSQVKSSRCPDVRLLSDVCLKFVCVCLSVV</sequence>
<dbReference type="Proteomes" id="UP000438429">
    <property type="component" value="Unassembled WGS sequence"/>
</dbReference>
<evidence type="ECO:0000313" key="2">
    <source>
        <dbReference type="Proteomes" id="UP000438429"/>
    </source>
</evidence>
<proteinExistence type="predicted"/>